<evidence type="ECO:0000256" key="16">
    <source>
        <dbReference type="SAM" id="SignalP"/>
    </source>
</evidence>
<keyword evidence="6 15" id="KW-0679">Respiratory chain</keyword>
<evidence type="ECO:0000256" key="13">
    <source>
        <dbReference type="ARBA" id="ARBA00023136"/>
    </source>
</evidence>
<evidence type="ECO:0000256" key="1">
    <source>
        <dbReference type="ARBA" id="ARBA00004225"/>
    </source>
</evidence>
<gene>
    <name evidence="17" type="primary">ND6</name>
</gene>
<dbReference type="CTD" id="4541"/>
<protein>
    <recommendedName>
        <fullName evidence="4 15">NADH-ubiquinone oxidoreductase chain 6</fullName>
        <ecNumber evidence="3 15">7.1.1.2</ecNumber>
    </recommendedName>
</protein>
<dbReference type="GO" id="GO:0031966">
    <property type="term" value="C:mitochondrial membrane"/>
    <property type="evidence" value="ECO:0007669"/>
    <property type="project" value="UniProtKB-SubCell"/>
</dbReference>
<dbReference type="GO" id="GO:0008137">
    <property type="term" value="F:NADH dehydrogenase (ubiquinone) activity"/>
    <property type="evidence" value="ECO:0007669"/>
    <property type="project" value="UniProtKB-UniRule"/>
</dbReference>
<evidence type="ECO:0000256" key="5">
    <source>
        <dbReference type="ARBA" id="ARBA00022448"/>
    </source>
</evidence>
<comment type="catalytic activity">
    <reaction evidence="14 15">
        <text>a ubiquinone + NADH + 5 H(+)(in) = a ubiquinol + NAD(+) + 4 H(+)(out)</text>
        <dbReference type="Rhea" id="RHEA:29091"/>
        <dbReference type="Rhea" id="RHEA-COMP:9565"/>
        <dbReference type="Rhea" id="RHEA-COMP:9566"/>
        <dbReference type="ChEBI" id="CHEBI:15378"/>
        <dbReference type="ChEBI" id="CHEBI:16389"/>
        <dbReference type="ChEBI" id="CHEBI:17976"/>
        <dbReference type="ChEBI" id="CHEBI:57540"/>
        <dbReference type="ChEBI" id="CHEBI:57945"/>
        <dbReference type="EC" id="7.1.1.2"/>
    </reaction>
</comment>
<comment type="function">
    <text evidence="15">Core subunit of the mitochondrial membrane respiratory chain NADH dehydrogenase (Complex I) which catalyzes electron transfer from NADH through the respiratory chain, using ubiquinone as an electron acceptor. Essential for the catalytic activity and assembly of complex I.</text>
</comment>
<keyword evidence="9 15" id="KW-0249">Electron transport</keyword>
<dbReference type="EMBL" id="AP011399">
    <property type="protein sequence ID" value="BAK23054.1"/>
    <property type="molecule type" value="Genomic_DNA"/>
</dbReference>
<feature type="transmembrane region" description="Helical" evidence="15">
    <location>
        <begin position="143"/>
        <end position="162"/>
    </location>
</feature>
<sequence>MFMYMYLLLAALVVGMIAVASNPTPYFGALGLVVVAGVGCGILVGHGGSFLSLILFLIYLGGMLVVFAYSTALAAESYPEAWGSLSVVGYVIMYMLGVGLIAMYLGAGWYEGSWMVMNGTWGFSLVRGDMGGVAVMYSSGGWMVLMCAWGLLLTLLVVLELTRGHENVAMRLPHKLKR</sequence>
<geneLocation type="mitochondrion" evidence="17"/>
<comment type="similarity">
    <text evidence="2 15">Belongs to the complex I subunit 6 family.</text>
</comment>
<dbReference type="PANTHER" id="PTHR11435:SF1">
    <property type="entry name" value="NADH-UBIQUINONE OXIDOREDUCTASE CHAIN 6"/>
    <property type="match status" value="1"/>
</dbReference>
<evidence type="ECO:0000256" key="8">
    <source>
        <dbReference type="ARBA" id="ARBA00022967"/>
    </source>
</evidence>
<dbReference type="InterPro" id="IPR050269">
    <property type="entry name" value="ComplexI_Subunit6"/>
</dbReference>
<feature type="transmembrane region" description="Helical" evidence="15">
    <location>
        <begin position="30"/>
        <end position="46"/>
    </location>
</feature>
<keyword evidence="7 15" id="KW-0812">Transmembrane</keyword>
<keyword evidence="16" id="KW-0732">Signal</keyword>
<name>F3Y6Q3_9TELE</name>
<evidence type="ECO:0000256" key="11">
    <source>
        <dbReference type="ARBA" id="ARBA00023027"/>
    </source>
</evidence>
<evidence type="ECO:0000256" key="14">
    <source>
        <dbReference type="ARBA" id="ARBA00049551"/>
    </source>
</evidence>
<feature type="chain" id="PRO_5003302933" description="NADH-ubiquinone oxidoreductase chain 6" evidence="16">
    <location>
        <begin position="19"/>
        <end position="178"/>
    </location>
</feature>
<evidence type="ECO:0000256" key="9">
    <source>
        <dbReference type="ARBA" id="ARBA00022982"/>
    </source>
</evidence>
<dbReference type="AlphaFoldDB" id="F3Y6Q3"/>
<keyword evidence="13 15" id="KW-0472">Membrane</keyword>
<organism evidence="17">
    <name type="scientific">Luciosoma bleekeri</name>
    <dbReference type="NCBI Taxonomy" id="643386"/>
    <lineage>
        <taxon>Eukaryota</taxon>
        <taxon>Metazoa</taxon>
        <taxon>Chordata</taxon>
        <taxon>Craniata</taxon>
        <taxon>Vertebrata</taxon>
        <taxon>Euteleostomi</taxon>
        <taxon>Actinopterygii</taxon>
        <taxon>Neopterygii</taxon>
        <taxon>Teleostei</taxon>
        <taxon>Ostariophysi</taxon>
        <taxon>Cypriniformes</taxon>
        <taxon>Danionidae</taxon>
        <taxon>Chedrinae</taxon>
        <taxon>Luciosoma</taxon>
    </lineage>
</organism>
<feature type="transmembrane region" description="Helical" evidence="15">
    <location>
        <begin position="53"/>
        <end position="75"/>
    </location>
</feature>
<dbReference type="GeneID" id="10610117"/>
<evidence type="ECO:0000256" key="15">
    <source>
        <dbReference type="RuleBase" id="RU004430"/>
    </source>
</evidence>
<evidence type="ECO:0000313" key="17">
    <source>
        <dbReference type="EMBL" id="BAK23054.1"/>
    </source>
</evidence>
<dbReference type="InterPro" id="IPR001457">
    <property type="entry name" value="NADH_UbQ/plastoQ_OxRdtase_su6"/>
</dbReference>
<evidence type="ECO:0000256" key="4">
    <source>
        <dbReference type="ARBA" id="ARBA00021095"/>
    </source>
</evidence>
<keyword evidence="10 15" id="KW-1133">Transmembrane helix</keyword>
<evidence type="ECO:0000256" key="10">
    <source>
        <dbReference type="ARBA" id="ARBA00022989"/>
    </source>
</evidence>
<keyword evidence="15" id="KW-0830">Ubiquinone</keyword>
<evidence type="ECO:0000256" key="12">
    <source>
        <dbReference type="ARBA" id="ARBA00023128"/>
    </source>
</evidence>
<reference evidence="17" key="1">
    <citation type="journal article" date="2010" name="Mol. Phylogenet. Evol.">
        <title>Systematics of the subfamily Danioninae (Teleostei: Cypriniformes: Cyprinidae).</title>
        <authorList>
            <person name="Tang K.L."/>
            <person name="Agnew M.K."/>
            <person name="Hirt M.V."/>
            <person name="Sado T."/>
            <person name="Schneider L.M."/>
            <person name="Freyhof J."/>
            <person name="Sulaiman Z."/>
            <person name="Swartz E."/>
            <person name="Vidthayanon C."/>
            <person name="Miya M."/>
            <person name="Saitoh K."/>
            <person name="Simons A.M."/>
            <person name="Wood R.M."/>
            <person name="Mayden R.L."/>
        </authorList>
    </citation>
    <scope>NUCLEOTIDE SEQUENCE</scope>
    <source>
        <strain evidence="17">CBM ZF 11202</strain>
    </source>
</reference>
<keyword evidence="8 15" id="KW-1278">Translocase</keyword>
<comment type="subcellular location">
    <subcellularLocation>
        <location evidence="1 15">Mitochondrion membrane</location>
        <topology evidence="1 15">Multi-pass membrane protein</topology>
    </subcellularLocation>
</comment>
<feature type="transmembrane region" description="Helical" evidence="15">
    <location>
        <begin position="87"/>
        <end position="107"/>
    </location>
</feature>
<dbReference type="RefSeq" id="YP_004465152.1">
    <property type="nucleotide sequence ID" value="NC_015541.1"/>
</dbReference>
<dbReference type="PANTHER" id="PTHR11435">
    <property type="entry name" value="NADH UBIQUINONE OXIDOREDUCTASE SUBUNIT ND6"/>
    <property type="match status" value="1"/>
</dbReference>
<accession>F3Y6Q3</accession>
<feature type="signal peptide" evidence="16">
    <location>
        <begin position="1"/>
        <end position="18"/>
    </location>
</feature>
<keyword evidence="12 15" id="KW-0496">Mitochondrion</keyword>
<keyword evidence="11 15" id="KW-0520">NAD</keyword>
<evidence type="ECO:0000256" key="7">
    <source>
        <dbReference type="ARBA" id="ARBA00022692"/>
    </source>
</evidence>
<proteinExistence type="inferred from homology"/>
<dbReference type="EC" id="7.1.1.2" evidence="3 15"/>
<keyword evidence="5 15" id="KW-0813">Transport</keyword>
<evidence type="ECO:0000256" key="3">
    <source>
        <dbReference type="ARBA" id="ARBA00012944"/>
    </source>
</evidence>
<evidence type="ECO:0000256" key="6">
    <source>
        <dbReference type="ARBA" id="ARBA00022660"/>
    </source>
</evidence>
<evidence type="ECO:0000256" key="2">
    <source>
        <dbReference type="ARBA" id="ARBA00005698"/>
    </source>
</evidence>
<dbReference type="Pfam" id="PF00499">
    <property type="entry name" value="Oxidored_q3"/>
    <property type="match status" value="1"/>
</dbReference>